<evidence type="ECO:0000259" key="9">
    <source>
        <dbReference type="Pfam" id="PF07687"/>
    </source>
</evidence>
<dbReference type="SUPFAM" id="SSF55031">
    <property type="entry name" value="Bacterial exopeptidase dimerisation domain"/>
    <property type="match status" value="1"/>
</dbReference>
<organism evidence="10 11">
    <name type="scientific">Tumebacillus lipolyticus</name>
    <dbReference type="NCBI Taxonomy" id="1280370"/>
    <lineage>
        <taxon>Bacteria</taxon>
        <taxon>Bacillati</taxon>
        <taxon>Bacillota</taxon>
        <taxon>Bacilli</taxon>
        <taxon>Bacillales</taxon>
        <taxon>Alicyclobacillaceae</taxon>
        <taxon>Tumebacillus</taxon>
    </lineage>
</organism>
<dbReference type="InterPro" id="IPR050072">
    <property type="entry name" value="Peptidase_M20A"/>
</dbReference>
<evidence type="ECO:0000313" key="10">
    <source>
        <dbReference type="EMBL" id="MFD2168739.1"/>
    </source>
</evidence>
<dbReference type="Pfam" id="PF07687">
    <property type="entry name" value="M20_dimer"/>
    <property type="match status" value="1"/>
</dbReference>
<dbReference type="InterPro" id="IPR010964">
    <property type="entry name" value="M20A_pepV-rel"/>
</dbReference>
<dbReference type="PANTHER" id="PTHR43808">
    <property type="entry name" value="ACETYLORNITHINE DEACETYLASE"/>
    <property type="match status" value="1"/>
</dbReference>
<dbReference type="PROSITE" id="PS00758">
    <property type="entry name" value="ARGE_DAPE_CPG2_1"/>
    <property type="match status" value="1"/>
</dbReference>
<dbReference type="NCBIfam" id="TIGR01887">
    <property type="entry name" value="dipeptidaselike"/>
    <property type="match status" value="1"/>
</dbReference>
<dbReference type="GO" id="GO:0016805">
    <property type="term" value="F:dipeptidase activity"/>
    <property type="evidence" value="ECO:0007669"/>
    <property type="project" value="UniProtKB-KW"/>
</dbReference>
<evidence type="ECO:0000256" key="7">
    <source>
        <dbReference type="ARBA" id="ARBA00022997"/>
    </source>
</evidence>
<comment type="caution">
    <text evidence="10">The sequence shown here is derived from an EMBL/GenBank/DDBJ whole genome shotgun (WGS) entry which is preliminary data.</text>
</comment>
<protein>
    <submittedName>
        <fullName evidence="10">Dipeptidase PepV</fullName>
        <ecNumber evidence="10">3.4.13.-</ecNumber>
    </submittedName>
</protein>
<dbReference type="InterPro" id="IPR011650">
    <property type="entry name" value="Peptidase_M20_dimer"/>
</dbReference>
<evidence type="ECO:0000256" key="6">
    <source>
        <dbReference type="ARBA" id="ARBA00022833"/>
    </source>
</evidence>
<keyword evidence="8" id="KW-0482">Metalloprotease</keyword>
<keyword evidence="3" id="KW-0645">Protease</keyword>
<comment type="similarity">
    <text evidence="2">Belongs to the peptidase M20A family.</text>
</comment>
<dbReference type="Gene3D" id="3.30.70.360">
    <property type="match status" value="2"/>
</dbReference>
<sequence length="460" mass="49841">MFAKWIDENSEQIIEKTQGVLRINSVGGEQTAPDQPFGPGCAEALDYVLQLGRELGFAVKNVDGYAGHIEFGEGDDYIAVLGHLDVVPVGSGWTYPPFGAEIHDGKIYARGAIDDKGPTMAALFAMKAIKESGVALGKKVRLIMGLDEESNWRCMDHYFQKEPYPIGGFTPDADFPLIHAEKGIYCFNLNKKRANLESAPVVVRELTGGNRVNMVPDGCRVVLSVKGDAQAVATTIQEVAAREGVRHELQVAAGEITLFVEGVSVHSMAPHTGINAIVQAGKLLRELDTADRETWSFLSEVDTEGARIGVQMVCHATGPLTSNLGLAKVDADSVTFTFNLRFPVDKTDADMLKLVEDKVGPEGFETSDPGIANMKPHYVPIESEIVQTLLKVYEEETGEKATPLTTGGGTYARAIPNAVAFGAQFPGQPDVAHQRDEHWEVGHLLSCTKIFAKAIYELAK</sequence>
<dbReference type="InterPro" id="IPR036264">
    <property type="entry name" value="Bact_exopeptidase_dim_dom"/>
</dbReference>
<evidence type="ECO:0000256" key="3">
    <source>
        <dbReference type="ARBA" id="ARBA00022670"/>
    </source>
</evidence>
<name>A0ABW4ZSP5_9BACL</name>
<dbReference type="CDD" id="cd03888">
    <property type="entry name" value="M20_PepV"/>
    <property type="match status" value="1"/>
</dbReference>
<keyword evidence="6" id="KW-0862">Zinc</keyword>
<evidence type="ECO:0000256" key="8">
    <source>
        <dbReference type="ARBA" id="ARBA00023049"/>
    </source>
</evidence>
<comment type="cofactor">
    <cofactor evidence="1">
        <name>Zn(2+)</name>
        <dbReference type="ChEBI" id="CHEBI:29105"/>
    </cofactor>
</comment>
<proteinExistence type="inferred from homology"/>
<evidence type="ECO:0000256" key="5">
    <source>
        <dbReference type="ARBA" id="ARBA00022801"/>
    </source>
</evidence>
<reference evidence="11" key="1">
    <citation type="journal article" date="2019" name="Int. J. Syst. Evol. Microbiol.">
        <title>The Global Catalogue of Microorganisms (GCM) 10K type strain sequencing project: providing services to taxonomists for standard genome sequencing and annotation.</title>
        <authorList>
            <consortium name="The Broad Institute Genomics Platform"/>
            <consortium name="The Broad Institute Genome Sequencing Center for Infectious Disease"/>
            <person name="Wu L."/>
            <person name="Ma J."/>
        </authorList>
    </citation>
    <scope>NUCLEOTIDE SEQUENCE [LARGE SCALE GENOMIC DNA]</scope>
    <source>
        <strain evidence="11">CGMCC 1.13574</strain>
    </source>
</reference>
<keyword evidence="11" id="KW-1185">Reference proteome</keyword>
<dbReference type="PANTHER" id="PTHR43808:SF31">
    <property type="entry name" value="N-ACETYL-L-CITRULLINE DEACETYLASE"/>
    <property type="match status" value="1"/>
</dbReference>
<dbReference type="NCBIfam" id="NF005591">
    <property type="entry name" value="PRK07318.1"/>
    <property type="match status" value="1"/>
</dbReference>
<gene>
    <name evidence="10" type="primary">pepV</name>
    <name evidence="10" type="ORF">ACFSOY_01740</name>
</gene>
<dbReference type="EC" id="3.4.13.-" evidence="10"/>
<dbReference type="Proteomes" id="UP001597343">
    <property type="component" value="Unassembled WGS sequence"/>
</dbReference>
<dbReference type="RefSeq" id="WP_386043721.1">
    <property type="nucleotide sequence ID" value="NZ_JBHUIO010000002.1"/>
</dbReference>
<evidence type="ECO:0000313" key="11">
    <source>
        <dbReference type="Proteomes" id="UP001597343"/>
    </source>
</evidence>
<accession>A0ABW4ZSP5</accession>
<dbReference type="Gene3D" id="3.40.630.10">
    <property type="entry name" value="Zn peptidases"/>
    <property type="match status" value="1"/>
</dbReference>
<keyword evidence="4" id="KW-0479">Metal-binding</keyword>
<dbReference type="InterPro" id="IPR001261">
    <property type="entry name" value="ArgE/DapE_CS"/>
</dbReference>
<feature type="domain" description="Peptidase M20 dimerisation" evidence="9">
    <location>
        <begin position="254"/>
        <end position="362"/>
    </location>
</feature>
<dbReference type="EMBL" id="JBHUIO010000002">
    <property type="protein sequence ID" value="MFD2168739.1"/>
    <property type="molecule type" value="Genomic_DNA"/>
</dbReference>
<keyword evidence="5 10" id="KW-0378">Hydrolase</keyword>
<evidence type="ECO:0000256" key="4">
    <source>
        <dbReference type="ARBA" id="ARBA00022723"/>
    </source>
</evidence>
<keyword evidence="7 10" id="KW-0224">Dipeptidase</keyword>
<evidence type="ECO:0000256" key="1">
    <source>
        <dbReference type="ARBA" id="ARBA00001947"/>
    </source>
</evidence>
<evidence type="ECO:0000256" key="2">
    <source>
        <dbReference type="ARBA" id="ARBA00006247"/>
    </source>
</evidence>
<dbReference type="Pfam" id="PF01546">
    <property type="entry name" value="Peptidase_M20"/>
    <property type="match status" value="1"/>
</dbReference>
<dbReference type="PROSITE" id="PS00759">
    <property type="entry name" value="ARGE_DAPE_CPG2_2"/>
    <property type="match status" value="1"/>
</dbReference>
<dbReference type="SUPFAM" id="SSF53187">
    <property type="entry name" value="Zn-dependent exopeptidases"/>
    <property type="match status" value="1"/>
</dbReference>
<dbReference type="InterPro" id="IPR002933">
    <property type="entry name" value="Peptidase_M20"/>
</dbReference>